<comment type="caution">
    <text evidence="3">The sequence shown here is derived from an EMBL/GenBank/DDBJ whole genome shotgun (WGS) entry which is preliminary data.</text>
</comment>
<dbReference type="AlphaFoldDB" id="A0A8J2JN26"/>
<feature type="coiled-coil region" evidence="1">
    <location>
        <begin position="152"/>
        <end position="179"/>
    </location>
</feature>
<feature type="compositionally biased region" description="Low complexity" evidence="2">
    <location>
        <begin position="49"/>
        <end position="59"/>
    </location>
</feature>
<evidence type="ECO:0000256" key="2">
    <source>
        <dbReference type="SAM" id="MobiDB-lite"/>
    </source>
</evidence>
<reference evidence="3" key="1">
    <citation type="submission" date="2021-06" db="EMBL/GenBank/DDBJ databases">
        <authorList>
            <person name="Hodson N. C."/>
            <person name="Mongue J. A."/>
            <person name="Jaron S. K."/>
        </authorList>
    </citation>
    <scope>NUCLEOTIDE SEQUENCE</scope>
</reference>
<dbReference type="EMBL" id="CAJVCH010097112">
    <property type="protein sequence ID" value="CAG7723251.1"/>
    <property type="molecule type" value="Genomic_DNA"/>
</dbReference>
<feature type="non-terminal residue" evidence="3">
    <location>
        <position position="1"/>
    </location>
</feature>
<name>A0A8J2JN26_9HEXA</name>
<evidence type="ECO:0000256" key="1">
    <source>
        <dbReference type="SAM" id="Coils"/>
    </source>
</evidence>
<evidence type="ECO:0000313" key="3">
    <source>
        <dbReference type="EMBL" id="CAG7723251.1"/>
    </source>
</evidence>
<gene>
    <name evidence="3" type="ORF">AFUS01_LOCUS12348</name>
</gene>
<sequence>LSAEIHRAVSRAYKFLVIKWNTVLLINMKHFWTHILLFAILVNFSTSTNGNSSTRQRTTWFPPENSREDEEPQECFANTFEDNSQNGVYQLIEFIITTNFTLTKLRAKLDDLESKNKVLNTTLLKTTVETKTISDSLKQEIASLKEVLSSVRTSHSQQIKNLESQIENLKRERNAEVNEMLPSLPLKLDGLERTQNAIQSSISSQAATISKLQSSTSKMTSVLFKRNPEDFVDFLPLRNEKSFNGSVSVTVPTEKDLVVQIKNYMDVDLTGYQLHLPYGFVVAPAPNNISAKAVEVATFMGNTITNSAAQPEMSYRIGSTDISLHVYFVRGRNVQTFAAALLPKSAPAKSIISSNCTKYKHSGSVGSHKCVTEVGADRVKTVTVYEGDIFLNVTSDEYIGCGDILVLPGSSMKLYSSMIIILIMICIRT</sequence>
<proteinExistence type="predicted"/>
<keyword evidence="4" id="KW-1185">Reference proteome</keyword>
<accession>A0A8J2JN26</accession>
<dbReference type="Proteomes" id="UP000708208">
    <property type="component" value="Unassembled WGS sequence"/>
</dbReference>
<organism evidence="3 4">
    <name type="scientific">Allacma fusca</name>
    <dbReference type="NCBI Taxonomy" id="39272"/>
    <lineage>
        <taxon>Eukaryota</taxon>
        <taxon>Metazoa</taxon>
        <taxon>Ecdysozoa</taxon>
        <taxon>Arthropoda</taxon>
        <taxon>Hexapoda</taxon>
        <taxon>Collembola</taxon>
        <taxon>Symphypleona</taxon>
        <taxon>Sminthuridae</taxon>
        <taxon>Allacma</taxon>
    </lineage>
</organism>
<keyword evidence="1" id="KW-0175">Coiled coil</keyword>
<feature type="region of interest" description="Disordered" evidence="2">
    <location>
        <begin position="49"/>
        <end position="68"/>
    </location>
</feature>
<protein>
    <submittedName>
        <fullName evidence="3">Uncharacterized protein</fullName>
    </submittedName>
</protein>
<evidence type="ECO:0000313" key="4">
    <source>
        <dbReference type="Proteomes" id="UP000708208"/>
    </source>
</evidence>